<dbReference type="EMBL" id="HACA01023415">
    <property type="protein sequence ID" value="CDW40776.1"/>
    <property type="molecule type" value="Transcribed_RNA"/>
</dbReference>
<protein>
    <submittedName>
        <fullName evidence="1">Uncharacterized protein</fullName>
    </submittedName>
</protein>
<organism evidence="1">
    <name type="scientific">Lepeophtheirus salmonis</name>
    <name type="common">Salmon louse</name>
    <name type="synonym">Caligus salmonis</name>
    <dbReference type="NCBI Taxonomy" id="72036"/>
    <lineage>
        <taxon>Eukaryota</taxon>
        <taxon>Metazoa</taxon>
        <taxon>Ecdysozoa</taxon>
        <taxon>Arthropoda</taxon>
        <taxon>Crustacea</taxon>
        <taxon>Multicrustacea</taxon>
        <taxon>Hexanauplia</taxon>
        <taxon>Copepoda</taxon>
        <taxon>Siphonostomatoida</taxon>
        <taxon>Caligidae</taxon>
        <taxon>Lepeophtheirus</taxon>
    </lineage>
</organism>
<reference evidence="1" key="1">
    <citation type="submission" date="2014-05" db="EMBL/GenBank/DDBJ databases">
        <authorList>
            <person name="Chronopoulou M."/>
        </authorList>
    </citation>
    <scope>NUCLEOTIDE SEQUENCE</scope>
    <source>
        <tissue evidence="1">Whole organism</tissue>
    </source>
</reference>
<name>A0A0K2UST5_LEPSM</name>
<evidence type="ECO:0000313" key="1">
    <source>
        <dbReference type="EMBL" id="CDW40776.1"/>
    </source>
</evidence>
<proteinExistence type="predicted"/>
<dbReference type="AlphaFoldDB" id="A0A0K2UST5"/>
<sequence>MVNNDRVILCGARQKLSMGLAIGFFFLPHLQNDSVLAPGGILRLFVLGYLELP</sequence>
<accession>A0A0K2UST5</accession>